<feature type="domain" description="GS beta-grasp" evidence="4">
    <location>
        <begin position="17"/>
        <end position="97"/>
    </location>
</feature>
<dbReference type="PROSITE" id="PS51987">
    <property type="entry name" value="GS_CATALYTIC"/>
    <property type="match status" value="1"/>
</dbReference>
<accession>A0A5B9DFK4</accession>
<dbReference type="PANTHER" id="PTHR43407:SF1">
    <property type="entry name" value="LENGSIN"/>
    <property type="match status" value="1"/>
</dbReference>
<dbReference type="InterPro" id="IPR036651">
    <property type="entry name" value="Gln_synt_N_sf"/>
</dbReference>
<reference evidence="6 7" key="1">
    <citation type="journal article" date="2020" name="Nature">
        <title>Isolation of an archaeon at the prokaryote-eukaryote interface.</title>
        <authorList>
            <person name="Imachi H."/>
            <person name="Nobu M.K."/>
            <person name="Nakahara N."/>
            <person name="Morono Y."/>
            <person name="Ogawara M."/>
            <person name="Takaki Y."/>
            <person name="Takano Y."/>
            <person name="Uematsu K."/>
            <person name="Ikuta T."/>
            <person name="Ito M."/>
            <person name="Matsui Y."/>
            <person name="Miyazaki M."/>
            <person name="Murata K."/>
            <person name="Saito Y."/>
            <person name="Sakai S."/>
            <person name="Song C."/>
            <person name="Tasumi E."/>
            <person name="Yamanaka Y."/>
            <person name="Yamaguchi T."/>
            <person name="Kamagata Y."/>
            <person name="Tamaki H."/>
            <person name="Takai K."/>
        </authorList>
    </citation>
    <scope>NUCLEOTIDE SEQUENCE [LARGE SCALE GENOMIC DNA]</scope>
    <source>
        <strain evidence="6 7">MK-D1</strain>
    </source>
</reference>
<dbReference type="RefSeq" id="WP_147664781.1">
    <property type="nucleotide sequence ID" value="NZ_CP042905.2"/>
</dbReference>
<gene>
    <name evidence="6" type="ORF">DSAG12_03740</name>
</gene>
<evidence type="ECO:0000313" key="7">
    <source>
        <dbReference type="Proteomes" id="UP000321408"/>
    </source>
</evidence>
<proteinExistence type="inferred from homology"/>
<dbReference type="SUPFAM" id="SSF54368">
    <property type="entry name" value="Glutamine synthetase, N-terminal domain"/>
    <property type="match status" value="1"/>
</dbReference>
<dbReference type="GO" id="GO:0016020">
    <property type="term" value="C:membrane"/>
    <property type="evidence" value="ECO:0007669"/>
    <property type="project" value="TreeGrafter"/>
</dbReference>
<evidence type="ECO:0000259" key="4">
    <source>
        <dbReference type="PROSITE" id="PS51986"/>
    </source>
</evidence>
<dbReference type="Pfam" id="PF00120">
    <property type="entry name" value="Gln-synt_C"/>
    <property type="match status" value="1"/>
</dbReference>
<evidence type="ECO:0000313" key="6">
    <source>
        <dbReference type="EMBL" id="QEE17902.1"/>
    </source>
</evidence>
<comment type="similarity">
    <text evidence="1 2 3">Belongs to the glutamine synthetase family.</text>
</comment>
<organism evidence="6 7">
    <name type="scientific">Promethearchaeum syntrophicum</name>
    <dbReference type="NCBI Taxonomy" id="2594042"/>
    <lineage>
        <taxon>Archaea</taxon>
        <taxon>Promethearchaeati</taxon>
        <taxon>Promethearchaeota</taxon>
        <taxon>Promethearchaeia</taxon>
        <taxon>Promethearchaeales</taxon>
        <taxon>Promethearchaeaceae</taxon>
        <taxon>Promethearchaeum</taxon>
    </lineage>
</organism>
<sequence>MVAEKLEDFTIDYFEEIGVEYIQYQFTTIFGVLKEVEFPVKIWDEMKEGTGVDGSSLGFLKTSQSDMQAIPDYKTFAILPWDTRVGRFICDLTDNEGNAFPTCPRGILKKIISKAKDMGFLFKTRPELEVYFLSDELEPADDGDYMCTPPKDSLHELRRLITDDLIEMNIGIKTIHHEVGPAQHEVEFTADDAIYSADNVQTAKQLFKMNAIDQDIICTFMPKPFREKAGSGLHIHQYLTDLEGNNVFSDKEKGLSDILRWYVGGLEKHAPAISAILNPATNSYKRLVPNHEAPVHIAWGVGNRTALIRVPGYEKSARIEYRAGDGSMNIYLGFAALLAAGLDGIKNKIEPNKPTKDNVDLLTESERKELGIEQLPWSLKRALIYFETDPLMNDIFGEDFIGIFLEKKKKELTELEIAQKNGFESDWEFNAYLDC</sequence>
<dbReference type="Pfam" id="PF03951">
    <property type="entry name" value="Gln-synt_N"/>
    <property type="match status" value="1"/>
</dbReference>
<feature type="domain" description="GS catalytic" evidence="5">
    <location>
        <begin position="104"/>
        <end position="435"/>
    </location>
</feature>
<dbReference type="PROSITE" id="PS51986">
    <property type="entry name" value="GS_BETA_GRASP"/>
    <property type="match status" value="1"/>
</dbReference>
<evidence type="ECO:0000259" key="5">
    <source>
        <dbReference type="PROSITE" id="PS51987"/>
    </source>
</evidence>
<keyword evidence="7" id="KW-1185">Reference proteome</keyword>
<dbReference type="InterPro" id="IPR008146">
    <property type="entry name" value="Gln_synth_cat_dom"/>
</dbReference>
<dbReference type="SUPFAM" id="SSF55931">
    <property type="entry name" value="Glutamine synthetase/guanido kinase"/>
    <property type="match status" value="1"/>
</dbReference>
<dbReference type="GO" id="GO:0005737">
    <property type="term" value="C:cytoplasm"/>
    <property type="evidence" value="ECO:0007669"/>
    <property type="project" value="TreeGrafter"/>
</dbReference>
<dbReference type="AlphaFoldDB" id="A0A5B9DFK4"/>
<dbReference type="InterPro" id="IPR014746">
    <property type="entry name" value="Gln_synth/guanido_kin_cat_dom"/>
</dbReference>
<dbReference type="Gene3D" id="3.10.20.70">
    <property type="entry name" value="Glutamine synthetase, N-terminal domain"/>
    <property type="match status" value="1"/>
</dbReference>
<dbReference type="EMBL" id="CP042905">
    <property type="protein sequence ID" value="QEE17902.1"/>
    <property type="molecule type" value="Genomic_DNA"/>
</dbReference>
<dbReference type="GO" id="GO:0004356">
    <property type="term" value="F:glutamine synthetase activity"/>
    <property type="evidence" value="ECO:0007669"/>
    <property type="project" value="UniProtKB-EC"/>
</dbReference>
<dbReference type="KEGG" id="psyt:DSAG12_03740"/>
<dbReference type="InterPro" id="IPR008147">
    <property type="entry name" value="Gln_synt_N"/>
</dbReference>
<dbReference type="GeneID" id="41331708"/>
<dbReference type="Proteomes" id="UP000321408">
    <property type="component" value="Chromosome"/>
</dbReference>
<keyword evidence="6" id="KW-0436">Ligase</keyword>
<dbReference type="GO" id="GO:0006542">
    <property type="term" value="P:glutamine biosynthetic process"/>
    <property type="evidence" value="ECO:0007669"/>
    <property type="project" value="InterPro"/>
</dbReference>
<dbReference type="OrthoDB" id="36124at2157"/>
<evidence type="ECO:0000256" key="1">
    <source>
        <dbReference type="ARBA" id="ARBA00009897"/>
    </source>
</evidence>
<dbReference type="EC" id="6.3.1.-" evidence="6"/>
<evidence type="ECO:0000256" key="2">
    <source>
        <dbReference type="PROSITE-ProRule" id="PRU01330"/>
    </source>
</evidence>
<evidence type="ECO:0000256" key="3">
    <source>
        <dbReference type="RuleBase" id="RU000384"/>
    </source>
</evidence>
<dbReference type="SMART" id="SM01230">
    <property type="entry name" value="Gln-synt_C"/>
    <property type="match status" value="1"/>
</dbReference>
<protein>
    <submittedName>
        <fullName evidence="6">Glutamine synthetase family protein</fullName>
        <ecNumber evidence="6">6.3.1.-</ecNumber>
    </submittedName>
</protein>
<reference evidence="6 7" key="2">
    <citation type="journal article" date="2024" name="Int. J. Syst. Evol. Microbiol.">
        <title>Promethearchaeum syntrophicum gen. nov., sp. nov., an anaerobic, obligately syntrophic archaeon, the first isolate of the lineage 'Asgard' archaea, and proposal of the new archaeal phylum Promethearchaeota phyl. nov. and kingdom Promethearchaeati regn. nov.</title>
        <authorList>
            <person name="Imachi H."/>
            <person name="Nobu M.K."/>
            <person name="Kato S."/>
            <person name="Takaki Y."/>
            <person name="Miyazaki M."/>
            <person name="Miyata M."/>
            <person name="Ogawara M."/>
            <person name="Saito Y."/>
            <person name="Sakai S."/>
            <person name="Tahara Y.O."/>
            <person name="Takano Y."/>
            <person name="Tasumi E."/>
            <person name="Uematsu K."/>
            <person name="Yoshimura T."/>
            <person name="Itoh T."/>
            <person name="Ohkuma M."/>
            <person name="Takai K."/>
        </authorList>
    </citation>
    <scope>NUCLEOTIDE SEQUENCE [LARGE SCALE GENOMIC DNA]</scope>
    <source>
        <strain evidence="6 7">MK-D1</strain>
    </source>
</reference>
<dbReference type="Gene3D" id="3.30.590.10">
    <property type="entry name" value="Glutamine synthetase/guanido kinase, catalytic domain"/>
    <property type="match status" value="1"/>
</dbReference>
<name>A0A5B9DFK4_9ARCH</name>
<dbReference type="PANTHER" id="PTHR43407">
    <property type="entry name" value="GLUTAMINE SYNTHETASE"/>
    <property type="match status" value="1"/>
</dbReference>